<reference evidence="2 3" key="1">
    <citation type="submission" date="2011-02" db="EMBL/GenBank/DDBJ databases">
        <title>The Genome Sequence of Sphaeroforma arctica JP610.</title>
        <authorList>
            <consortium name="The Broad Institute Genome Sequencing Platform"/>
            <person name="Russ C."/>
            <person name="Cuomo C."/>
            <person name="Young S.K."/>
            <person name="Zeng Q."/>
            <person name="Gargeya S."/>
            <person name="Alvarado L."/>
            <person name="Berlin A."/>
            <person name="Chapman S.B."/>
            <person name="Chen Z."/>
            <person name="Freedman E."/>
            <person name="Gellesch M."/>
            <person name="Goldberg J."/>
            <person name="Griggs A."/>
            <person name="Gujja S."/>
            <person name="Heilman E."/>
            <person name="Heiman D."/>
            <person name="Howarth C."/>
            <person name="Mehta T."/>
            <person name="Neiman D."/>
            <person name="Pearson M."/>
            <person name="Roberts A."/>
            <person name="Saif S."/>
            <person name="Shea T."/>
            <person name="Shenoy N."/>
            <person name="Sisk P."/>
            <person name="Stolte C."/>
            <person name="Sykes S."/>
            <person name="White J."/>
            <person name="Yandava C."/>
            <person name="Burger G."/>
            <person name="Gray M.W."/>
            <person name="Holland P.W.H."/>
            <person name="King N."/>
            <person name="Lang F.B.F."/>
            <person name="Roger A.J."/>
            <person name="Ruiz-Trillo I."/>
            <person name="Haas B."/>
            <person name="Nusbaum C."/>
            <person name="Birren B."/>
        </authorList>
    </citation>
    <scope>NUCLEOTIDE SEQUENCE [LARGE SCALE GENOMIC DNA]</scope>
    <source>
        <strain evidence="2 3">JP610</strain>
    </source>
</reference>
<dbReference type="GO" id="GO:0006816">
    <property type="term" value="P:calcium ion transport"/>
    <property type="evidence" value="ECO:0007669"/>
    <property type="project" value="InterPro"/>
</dbReference>
<evidence type="ECO:0000313" key="3">
    <source>
        <dbReference type="Proteomes" id="UP000054560"/>
    </source>
</evidence>
<proteinExistence type="predicted"/>
<sequence length="235" mass="25318">AVEAFAQVQLLVSGQSVSNYLAIKADLDQLRVMVEKSELWVYKSTAVDVGSQLNAKLSNSGVKGTLSSGSGVGYGSTSDLSGSKLAKMSSQSKLGSESKEKKLSHKSSKRLGDKDSMTTHLELQNILIRLQNLCELSCCSNCGLSLAGPTQSVQSESDSSDTLCECGMQTLDHSIRANIGSMGDKVGVYMNNEPNQRLLRNLQSHIHVLELLHVPHLAGDPEMLKLKRGAHTFLQ</sequence>
<dbReference type="RefSeq" id="XP_014147868.1">
    <property type="nucleotide sequence ID" value="XM_014292393.1"/>
</dbReference>
<dbReference type="eggNOG" id="KOG3533">
    <property type="taxonomic scope" value="Eukaryota"/>
</dbReference>
<dbReference type="EMBL" id="KQ244933">
    <property type="protein sequence ID" value="KNC73966.1"/>
    <property type="molecule type" value="Genomic_DNA"/>
</dbReference>
<name>A0A0L0FBU5_9EUKA</name>
<feature type="non-terminal residue" evidence="2">
    <location>
        <position position="1"/>
    </location>
</feature>
<protein>
    <submittedName>
        <fullName evidence="2">Uncharacterized protein</fullName>
    </submittedName>
</protein>
<feature type="non-terminal residue" evidence="2">
    <location>
        <position position="235"/>
    </location>
</feature>
<dbReference type="InterPro" id="IPR015925">
    <property type="entry name" value="Ryanodine_IP3_receptor"/>
</dbReference>
<dbReference type="Proteomes" id="UP000054560">
    <property type="component" value="Unassembled WGS sequence"/>
</dbReference>
<accession>A0A0L0FBU5</accession>
<feature type="region of interest" description="Disordered" evidence="1">
    <location>
        <begin position="60"/>
        <end position="115"/>
    </location>
</feature>
<dbReference type="PANTHER" id="PTHR45816">
    <property type="entry name" value="MIR DOMAIN-CONTAINING PROTEIN"/>
    <property type="match status" value="1"/>
</dbReference>
<dbReference type="InterPro" id="IPR035910">
    <property type="entry name" value="RyR/IP3R_RIH_dom_sf"/>
</dbReference>
<organism evidence="2 3">
    <name type="scientific">Sphaeroforma arctica JP610</name>
    <dbReference type="NCBI Taxonomy" id="667725"/>
    <lineage>
        <taxon>Eukaryota</taxon>
        <taxon>Ichthyosporea</taxon>
        <taxon>Ichthyophonida</taxon>
        <taxon>Sphaeroforma</taxon>
    </lineage>
</organism>
<evidence type="ECO:0000256" key="1">
    <source>
        <dbReference type="SAM" id="MobiDB-lite"/>
    </source>
</evidence>
<dbReference type="AlphaFoldDB" id="A0A0L0FBU5"/>
<dbReference type="OrthoDB" id="9874757at2759"/>
<keyword evidence="3" id="KW-1185">Reference proteome</keyword>
<dbReference type="SUPFAM" id="SSF100909">
    <property type="entry name" value="IP3 receptor type 1 binding core, domain 2"/>
    <property type="match status" value="1"/>
</dbReference>
<dbReference type="STRING" id="667725.A0A0L0FBU5"/>
<evidence type="ECO:0000313" key="2">
    <source>
        <dbReference type="EMBL" id="KNC73966.1"/>
    </source>
</evidence>
<gene>
    <name evidence="2" type="ORF">SARC_13475</name>
</gene>
<dbReference type="GeneID" id="25913979"/>
<dbReference type="PANTHER" id="PTHR45816:SF4">
    <property type="entry name" value="RYR_IP3R HOMOLOGY ASSOCIATED DOMAIN-CONTAINING PROTEIN"/>
    <property type="match status" value="1"/>
</dbReference>